<dbReference type="AlphaFoldDB" id="A0A6P7U346"/>
<accession>A0A6P7U346</accession>
<proteinExistence type="predicted"/>
<gene>
    <name evidence="3" type="primary">LOC115229787</name>
</gene>
<dbReference type="Pfam" id="PF00078">
    <property type="entry name" value="RVT_1"/>
    <property type="match status" value="1"/>
</dbReference>
<feature type="domain" description="Reverse transcriptase" evidence="1">
    <location>
        <begin position="108"/>
        <end position="206"/>
    </location>
</feature>
<reference evidence="3" key="1">
    <citation type="submission" date="2025-08" db="UniProtKB">
        <authorList>
            <consortium name="RefSeq"/>
        </authorList>
    </citation>
    <scope>IDENTIFICATION</scope>
</reference>
<dbReference type="Proteomes" id="UP000515154">
    <property type="component" value="Unplaced"/>
</dbReference>
<dbReference type="KEGG" id="osn:115229787"/>
<evidence type="ECO:0000313" key="2">
    <source>
        <dbReference type="Proteomes" id="UP000515154"/>
    </source>
</evidence>
<name>A0A6P7U346_9MOLL</name>
<keyword evidence="2" id="KW-1185">Reference proteome</keyword>
<protein>
    <submittedName>
        <fullName evidence="3">Uncharacterized protein LOC115229787</fullName>
    </submittedName>
</protein>
<dbReference type="PANTHER" id="PTHR19446">
    <property type="entry name" value="REVERSE TRANSCRIPTASES"/>
    <property type="match status" value="1"/>
</dbReference>
<organism evidence="2 3">
    <name type="scientific">Octopus sinensis</name>
    <name type="common">East Asian common octopus</name>
    <dbReference type="NCBI Taxonomy" id="2607531"/>
    <lineage>
        <taxon>Eukaryota</taxon>
        <taxon>Metazoa</taxon>
        <taxon>Spiralia</taxon>
        <taxon>Lophotrochozoa</taxon>
        <taxon>Mollusca</taxon>
        <taxon>Cephalopoda</taxon>
        <taxon>Coleoidea</taxon>
        <taxon>Octopodiformes</taxon>
        <taxon>Octopoda</taxon>
        <taxon>Incirrata</taxon>
        <taxon>Octopodidae</taxon>
        <taxon>Octopus</taxon>
    </lineage>
</organism>
<evidence type="ECO:0000259" key="1">
    <source>
        <dbReference type="Pfam" id="PF00078"/>
    </source>
</evidence>
<dbReference type="InterPro" id="IPR000477">
    <property type="entry name" value="RT_dom"/>
</dbReference>
<evidence type="ECO:0000313" key="3">
    <source>
        <dbReference type="RefSeq" id="XP_029655942.1"/>
    </source>
</evidence>
<dbReference type="RefSeq" id="XP_029655942.1">
    <property type="nucleotide sequence ID" value="XM_029800082.1"/>
</dbReference>
<sequence length="215" mass="24215">MFQAMRFLKRRKPIKLKITDGIRKTIYKPAEQAEIIADHFENQFNLNTDNIDPFTCISAPLNKPIAVEEVIQASKKLKNCRAAGPDNIATNDLLPLGSGTLIPIQKANKTSGPVENLRPVILLNTLRKLFSLVTLGRITRTVNEYLSHSHSGFRAGRSTADIVWSHRWRCAVQQKFKKATAILGIDMSKAFDCIRRDLLSGVLESFLEVDEVRMI</sequence>